<feature type="transmembrane region" description="Helical" evidence="6">
    <location>
        <begin position="9"/>
        <end position="28"/>
    </location>
</feature>
<dbReference type="InterPro" id="IPR006260">
    <property type="entry name" value="TonB/TolA_C"/>
</dbReference>
<protein>
    <submittedName>
        <fullName evidence="7">TonB family protein</fullName>
    </submittedName>
</protein>
<organism evidence="7 8">
    <name type="scientific">Marinifilum caeruleilacunae</name>
    <dbReference type="NCBI Taxonomy" id="2499076"/>
    <lineage>
        <taxon>Bacteria</taxon>
        <taxon>Pseudomonadati</taxon>
        <taxon>Bacteroidota</taxon>
        <taxon>Bacteroidia</taxon>
        <taxon>Marinilabiliales</taxon>
        <taxon>Marinifilaceae</taxon>
    </lineage>
</organism>
<feature type="region of interest" description="Disordered" evidence="5">
    <location>
        <begin position="46"/>
        <end position="248"/>
    </location>
</feature>
<keyword evidence="2 6" id="KW-0812">Transmembrane</keyword>
<evidence type="ECO:0000256" key="4">
    <source>
        <dbReference type="ARBA" id="ARBA00023136"/>
    </source>
</evidence>
<proteinExistence type="predicted"/>
<evidence type="ECO:0000256" key="6">
    <source>
        <dbReference type="SAM" id="Phobius"/>
    </source>
</evidence>
<gene>
    <name evidence="7" type="ORF">ELS83_06125</name>
</gene>
<accession>A0ABX1WTV5</accession>
<evidence type="ECO:0000256" key="1">
    <source>
        <dbReference type="ARBA" id="ARBA00004167"/>
    </source>
</evidence>
<keyword evidence="8" id="KW-1185">Reference proteome</keyword>
<keyword evidence="4 6" id="KW-0472">Membrane</keyword>
<feature type="compositionally biased region" description="Polar residues" evidence="5">
    <location>
        <begin position="186"/>
        <end position="218"/>
    </location>
</feature>
<dbReference type="Proteomes" id="UP000732105">
    <property type="component" value="Unassembled WGS sequence"/>
</dbReference>
<comment type="caution">
    <text evidence="7">The sequence shown here is derived from an EMBL/GenBank/DDBJ whole genome shotgun (WGS) entry which is preliminary data.</text>
</comment>
<dbReference type="NCBIfam" id="TIGR01352">
    <property type="entry name" value="tonB_Cterm"/>
    <property type="match status" value="1"/>
</dbReference>
<comment type="subcellular location">
    <subcellularLocation>
        <location evidence="1">Membrane</location>
        <topology evidence="1">Single-pass membrane protein</topology>
    </subcellularLocation>
</comment>
<sequence>MEESKNKRIGFAGTLFFHIGLIILLYFLGFRTPLPLPEEEGILVNFGNSNQGVGRRDPAPSRSQKKIAAVQAASVPKSTPAKSEPEPSSAQQKVLTQDTEDAPEMPSAEEIAKKKAADEKARKAKAERDRLAKIEAEKKRQEEIRKQQEAEAERKRLEEIERKKREEAERQAKIDAINNRAKNVFGQGTSSNSSQGVNKGTGNQGEPTGSPDSDNYSGTGLGSKGVSYDLQGRNSLSIPKPQTQLQEGGKVVVEITVDKNGKVVNARPGMPGSTTSNSTLFELARKAALKAKFNSDSSAPAYQKGTITYHFQLN</sequence>
<evidence type="ECO:0000256" key="5">
    <source>
        <dbReference type="SAM" id="MobiDB-lite"/>
    </source>
</evidence>
<keyword evidence="3 6" id="KW-1133">Transmembrane helix</keyword>
<evidence type="ECO:0000256" key="2">
    <source>
        <dbReference type="ARBA" id="ARBA00022692"/>
    </source>
</evidence>
<feature type="compositionally biased region" description="Basic and acidic residues" evidence="5">
    <location>
        <begin position="110"/>
        <end position="173"/>
    </location>
</feature>
<evidence type="ECO:0000313" key="7">
    <source>
        <dbReference type="EMBL" id="NOU59386.1"/>
    </source>
</evidence>
<evidence type="ECO:0000256" key="3">
    <source>
        <dbReference type="ARBA" id="ARBA00022989"/>
    </source>
</evidence>
<evidence type="ECO:0000313" key="8">
    <source>
        <dbReference type="Proteomes" id="UP000732105"/>
    </source>
</evidence>
<feature type="compositionally biased region" description="Polar residues" evidence="5">
    <location>
        <begin position="76"/>
        <end position="97"/>
    </location>
</feature>
<dbReference type="EMBL" id="RZNH01000007">
    <property type="protein sequence ID" value="NOU59386.1"/>
    <property type="molecule type" value="Genomic_DNA"/>
</dbReference>
<reference evidence="7 8" key="1">
    <citation type="submission" date="2018-12" db="EMBL/GenBank/DDBJ databases">
        <title>Marinifilum JC070 sp. nov., a marine bacterium isolated from Yongle Blue Hole in the South China Sea.</title>
        <authorList>
            <person name="Fu T."/>
        </authorList>
    </citation>
    <scope>NUCLEOTIDE SEQUENCE [LARGE SCALE GENOMIC DNA]</scope>
    <source>
        <strain evidence="7 8">JC070</strain>
    </source>
</reference>
<feature type="compositionally biased region" description="Polar residues" evidence="5">
    <location>
        <begin position="232"/>
        <end position="246"/>
    </location>
</feature>
<dbReference type="RefSeq" id="WP_171594665.1">
    <property type="nucleotide sequence ID" value="NZ_RZNH01000007.1"/>
</dbReference>
<name>A0ABX1WTV5_9BACT</name>